<organism evidence="1 2">
    <name type="scientific">Mycetohabitans rhizoxinica (strain DSM 19002 / CIP 109453 / HKI 454)</name>
    <name type="common">Paraburkholderia rhizoxinica</name>
    <dbReference type="NCBI Taxonomy" id="882378"/>
    <lineage>
        <taxon>Bacteria</taxon>
        <taxon>Pseudomonadati</taxon>
        <taxon>Pseudomonadota</taxon>
        <taxon>Betaproteobacteria</taxon>
        <taxon>Burkholderiales</taxon>
        <taxon>Burkholderiaceae</taxon>
        <taxon>Mycetohabitans</taxon>
    </lineage>
</organism>
<dbReference type="HOGENOM" id="CLU_3096625_0_0_4"/>
<proteinExistence type="predicted"/>
<dbReference type="KEGG" id="brh:RBRH_01916"/>
<geneLocation type="plasmid" evidence="1 2">
    <name>pBRH01</name>
</geneLocation>
<dbReference type="Proteomes" id="UP000007437">
    <property type="component" value="Plasmid pBRH01"/>
</dbReference>
<gene>
    <name evidence="1" type="ordered locus">RBRH_01916</name>
</gene>
<accession>E5AUH4</accession>
<reference evidence="1 2" key="1">
    <citation type="journal article" date="2011" name="J. Bacteriol.">
        <title>Complete genome sequence of Burkholderia rhizoxinica, an endosymbiont of Rhizopus microsporus.</title>
        <authorList>
            <person name="Lackner G."/>
            <person name="Moebius N."/>
            <person name="Partida-Martinez L."/>
            <person name="Hertweck C."/>
        </authorList>
    </citation>
    <scope>NUCLEOTIDE SEQUENCE [LARGE SCALE GENOMIC DNA]</scope>
    <source>
        <strain evidence="2">DSM 19002 / CIP 109453 / HKI 454</strain>
        <plasmid evidence="1 2">pBRH01</plasmid>
    </source>
</reference>
<evidence type="ECO:0000313" key="2">
    <source>
        <dbReference type="Proteomes" id="UP000007437"/>
    </source>
</evidence>
<dbReference type="eggNOG" id="COG2801">
    <property type="taxonomic scope" value="Bacteria"/>
</dbReference>
<dbReference type="AlphaFoldDB" id="E5AUH4"/>
<name>E5AUH4_MYCRK</name>
<sequence>MKTLTGWREALEVLTRREQLQRKACCYLGLSRRVATYTLKQPRKDRSAASD</sequence>
<protein>
    <submittedName>
        <fullName evidence="1">Transposase</fullName>
    </submittedName>
</protein>
<keyword evidence="1" id="KW-0614">Plasmid</keyword>
<evidence type="ECO:0000313" key="1">
    <source>
        <dbReference type="EMBL" id="CBW76748.1"/>
    </source>
</evidence>
<dbReference type="EMBL" id="FR687360">
    <property type="protein sequence ID" value="CBW76748.1"/>
    <property type="molecule type" value="Genomic_DNA"/>
</dbReference>